<evidence type="ECO:0000256" key="3">
    <source>
        <dbReference type="ARBA" id="ARBA00022801"/>
    </source>
</evidence>
<dbReference type="Proteomes" id="UP000502996">
    <property type="component" value="Chromosome"/>
</dbReference>
<dbReference type="InterPro" id="IPR000064">
    <property type="entry name" value="NLP_P60_dom"/>
</dbReference>
<dbReference type="Gene3D" id="2.30.30.40">
    <property type="entry name" value="SH3 Domains"/>
    <property type="match status" value="1"/>
</dbReference>
<accession>A0A6G6WAQ1</accession>
<comment type="similarity">
    <text evidence="1">Belongs to the peptidase C40 family.</text>
</comment>
<feature type="compositionally biased region" description="Basic and acidic residues" evidence="5">
    <location>
        <begin position="1"/>
        <end position="19"/>
    </location>
</feature>
<dbReference type="KEGG" id="nano:G5V58_05095"/>
<protein>
    <submittedName>
        <fullName evidence="7">C40 family peptidase</fullName>
    </submittedName>
</protein>
<keyword evidence="8" id="KW-1185">Reference proteome</keyword>
<dbReference type="GO" id="GO:0006508">
    <property type="term" value="P:proteolysis"/>
    <property type="evidence" value="ECO:0007669"/>
    <property type="project" value="UniProtKB-KW"/>
</dbReference>
<dbReference type="PROSITE" id="PS51935">
    <property type="entry name" value="NLPC_P60"/>
    <property type="match status" value="1"/>
</dbReference>
<dbReference type="SUPFAM" id="SSF54001">
    <property type="entry name" value="Cysteine proteinases"/>
    <property type="match status" value="1"/>
</dbReference>
<feature type="region of interest" description="Disordered" evidence="5">
    <location>
        <begin position="1"/>
        <end position="20"/>
    </location>
</feature>
<dbReference type="GO" id="GO:0008234">
    <property type="term" value="F:cysteine-type peptidase activity"/>
    <property type="evidence" value="ECO:0007669"/>
    <property type="project" value="UniProtKB-KW"/>
</dbReference>
<keyword evidence="2" id="KW-0645">Protease</keyword>
<evidence type="ECO:0000256" key="5">
    <source>
        <dbReference type="SAM" id="MobiDB-lite"/>
    </source>
</evidence>
<evidence type="ECO:0000313" key="7">
    <source>
        <dbReference type="EMBL" id="QIG42223.1"/>
    </source>
</evidence>
<keyword evidence="3" id="KW-0378">Hydrolase</keyword>
<dbReference type="Gene3D" id="3.90.1720.10">
    <property type="entry name" value="endopeptidase domain like (from Nostoc punctiforme)"/>
    <property type="match status" value="1"/>
</dbReference>
<dbReference type="RefSeq" id="WP_165229329.1">
    <property type="nucleotide sequence ID" value="NZ_CP049257.1"/>
</dbReference>
<dbReference type="AlphaFoldDB" id="A0A6G6WAQ1"/>
<reference evidence="7 8" key="1">
    <citation type="submission" date="2020-02" db="EMBL/GenBank/DDBJ databases">
        <title>Full genome sequence of Nocardioides sp. R-3366.</title>
        <authorList>
            <person name="Im W.-T."/>
        </authorList>
    </citation>
    <scope>NUCLEOTIDE SEQUENCE [LARGE SCALE GENOMIC DNA]</scope>
    <source>
        <strain evidence="7 8">R-3366</strain>
    </source>
</reference>
<evidence type="ECO:0000259" key="6">
    <source>
        <dbReference type="PROSITE" id="PS51935"/>
    </source>
</evidence>
<dbReference type="EMBL" id="CP049257">
    <property type="protein sequence ID" value="QIG42223.1"/>
    <property type="molecule type" value="Genomic_DNA"/>
</dbReference>
<dbReference type="Pfam" id="PF00877">
    <property type="entry name" value="NLPC_P60"/>
    <property type="match status" value="1"/>
</dbReference>
<evidence type="ECO:0000256" key="1">
    <source>
        <dbReference type="ARBA" id="ARBA00007074"/>
    </source>
</evidence>
<dbReference type="PANTHER" id="PTHR47359">
    <property type="entry name" value="PEPTIDOGLYCAN DL-ENDOPEPTIDASE CWLO"/>
    <property type="match status" value="1"/>
</dbReference>
<keyword evidence="4" id="KW-0788">Thiol protease</keyword>
<dbReference type="PANTHER" id="PTHR47359:SF3">
    <property type="entry name" value="NLP_P60 DOMAIN-CONTAINING PROTEIN-RELATED"/>
    <property type="match status" value="1"/>
</dbReference>
<evidence type="ECO:0000256" key="4">
    <source>
        <dbReference type="ARBA" id="ARBA00022807"/>
    </source>
</evidence>
<dbReference type="InterPro" id="IPR051794">
    <property type="entry name" value="PG_Endopeptidase_C40"/>
</dbReference>
<organism evidence="7 8">
    <name type="scientific">Nocardioides anomalus</name>
    <dbReference type="NCBI Taxonomy" id="2712223"/>
    <lineage>
        <taxon>Bacteria</taxon>
        <taxon>Bacillati</taxon>
        <taxon>Actinomycetota</taxon>
        <taxon>Actinomycetes</taxon>
        <taxon>Propionibacteriales</taxon>
        <taxon>Nocardioidaceae</taxon>
        <taxon>Nocardioides</taxon>
    </lineage>
</organism>
<gene>
    <name evidence="7" type="ORF">G5V58_05095</name>
</gene>
<feature type="domain" description="NlpC/P60" evidence="6">
    <location>
        <begin position="43"/>
        <end position="174"/>
    </location>
</feature>
<dbReference type="InterPro" id="IPR038765">
    <property type="entry name" value="Papain-like_cys_pep_sf"/>
</dbReference>
<name>A0A6G6WAQ1_9ACTN</name>
<evidence type="ECO:0000313" key="8">
    <source>
        <dbReference type="Proteomes" id="UP000502996"/>
    </source>
</evidence>
<evidence type="ECO:0000256" key="2">
    <source>
        <dbReference type="ARBA" id="ARBA00022670"/>
    </source>
</evidence>
<sequence>MRAIRETPVHRDPDERSERVTTLAVGEEAVVVATGAHWTRVVVPDQPSSLDPAGYPGWVPTAALGATPLDVARGRLGAAYVWGGLDCSGLVHLAFRACGVRVPRDAADQAAAAAPVSEPEPGDLFFFGRRGEPVSHVGFVTEVGLLHATEGRGVVEEPVPAERRETLLGAGRLG</sequence>
<proteinExistence type="inferred from homology"/>